<protein>
    <submittedName>
        <fullName evidence="2">Uncharacterized protein</fullName>
    </submittedName>
</protein>
<dbReference type="EMBL" id="VSWC01000079">
    <property type="protein sequence ID" value="KAA1094024.1"/>
    <property type="molecule type" value="Genomic_DNA"/>
</dbReference>
<comment type="caution">
    <text evidence="2">The sequence shown here is derived from an EMBL/GenBank/DDBJ whole genome shotgun (WGS) entry which is preliminary data.</text>
</comment>
<sequence>MHVIKAIFILLTLKFALISACDKSKFRHACGRDLYGVNAKIPRRGQNGDSSGSGSLPPTIQVAAQAFRNGEPNKYSTSVVFPPHIGSSCPFLSSYEIFEFRDLKSHPLVQHLQSTTMGFSGACVVGFG</sequence>
<organism evidence="2 3">
    <name type="scientific">Puccinia graminis f. sp. tritici</name>
    <dbReference type="NCBI Taxonomy" id="56615"/>
    <lineage>
        <taxon>Eukaryota</taxon>
        <taxon>Fungi</taxon>
        <taxon>Dikarya</taxon>
        <taxon>Basidiomycota</taxon>
        <taxon>Pucciniomycotina</taxon>
        <taxon>Pucciniomycetes</taxon>
        <taxon>Pucciniales</taxon>
        <taxon>Pucciniaceae</taxon>
        <taxon>Puccinia</taxon>
    </lineage>
</organism>
<keyword evidence="3" id="KW-1185">Reference proteome</keyword>
<keyword evidence="1" id="KW-0732">Signal</keyword>
<reference evidence="2 3" key="1">
    <citation type="submission" date="2019-05" db="EMBL/GenBank/DDBJ databases">
        <title>Emergence of the Ug99 lineage of the wheat stem rust pathogen through somatic hybridization.</title>
        <authorList>
            <person name="Li F."/>
            <person name="Upadhyaya N.M."/>
            <person name="Sperschneider J."/>
            <person name="Matny O."/>
            <person name="Nguyen-Phuc H."/>
            <person name="Mago R."/>
            <person name="Raley C."/>
            <person name="Miller M.E."/>
            <person name="Silverstein K.A.T."/>
            <person name="Henningsen E."/>
            <person name="Hirsch C.D."/>
            <person name="Visser B."/>
            <person name="Pretorius Z.A."/>
            <person name="Steffenson B.J."/>
            <person name="Schwessinger B."/>
            <person name="Dodds P.N."/>
            <person name="Figueroa M."/>
        </authorList>
    </citation>
    <scope>NUCLEOTIDE SEQUENCE [LARGE SCALE GENOMIC DNA]</scope>
    <source>
        <strain evidence="2">21-0</strain>
    </source>
</reference>
<accession>A0A5B0NZV2</accession>
<dbReference type="AlphaFoldDB" id="A0A5B0NZV2"/>
<dbReference type="OrthoDB" id="10491547at2759"/>
<feature type="chain" id="PRO_5022990970" evidence="1">
    <location>
        <begin position="21"/>
        <end position="128"/>
    </location>
</feature>
<gene>
    <name evidence="2" type="ORF">PGT21_006589</name>
</gene>
<name>A0A5B0NZV2_PUCGR</name>
<feature type="signal peptide" evidence="1">
    <location>
        <begin position="1"/>
        <end position="20"/>
    </location>
</feature>
<evidence type="ECO:0000256" key="1">
    <source>
        <dbReference type="SAM" id="SignalP"/>
    </source>
</evidence>
<dbReference type="Proteomes" id="UP000324748">
    <property type="component" value="Unassembled WGS sequence"/>
</dbReference>
<evidence type="ECO:0000313" key="3">
    <source>
        <dbReference type="Proteomes" id="UP000324748"/>
    </source>
</evidence>
<evidence type="ECO:0000313" key="2">
    <source>
        <dbReference type="EMBL" id="KAA1094024.1"/>
    </source>
</evidence>
<proteinExistence type="predicted"/>